<dbReference type="OrthoDB" id="603213at2759"/>
<dbReference type="Gramene" id="TraesROB_scaffold_018177_01G000100.1">
    <property type="protein sequence ID" value="TraesROB_scaffold_018177_01G000100.1"/>
    <property type="gene ID" value="TraesROB_scaffold_018177_01G000100"/>
</dbReference>
<proteinExistence type="predicted"/>
<dbReference type="Gramene" id="TraesCAD_scaffold_020098_01G000400.1">
    <property type="protein sequence ID" value="TraesCAD_scaffold_020098_01G000400.1"/>
    <property type="gene ID" value="TraesCAD_scaffold_020098_01G000400"/>
</dbReference>
<keyword evidence="1 2" id="KW-0732">Signal</keyword>
<name>A0A3B5Y4C3_WHEAT</name>
<evidence type="ECO:0000313" key="3">
    <source>
        <dbReference type="EnsemblPlants" id="TraesCS1A02G307500.1"/>
    </source>
</evidence>
<evidence type="ECO:0000256" key="2">
    <source>
        <dbReference type="SAM" id="SignalP"/>
    </source>
</evidence>
<dbReference type="EnsemblPlants" id="TraesCS1A02G307500.1">
    <property type="protein sequence ID" value="TraesCS1A02G307500.1"/>
    <property type="gene ID" value="TraesCS1A02G307500"/>
</dbReference>
<accession>A0A3B5Y4C3</accession>
<dbReference type="AlphaFoldDB" id="A0A3B5Y4C3"/>
<dbReference type="InterPro" id="IPR040361">
    <property type="entry name" value="TPD1"/>
</dbReference>
<feature type="chain" id="PRO_5017257102" evidence="2">
    <location>
        <begin position="21"/>
        <end position="133"/>
    </location>
</feature>
<organism evidence="3">
    <name type="scientific">Triticum aestivum</name>
    <name type="common">Wheat</name>
    <dbReference type="NCBI Taxonomy" id="4565"/>
    <lineage>
        <taxon>Eukaryota</taxon>
        <taxon>Viridiplantae</taxon>
        <taxon>Streptophyta</taxon>
        <taxon>Embryophyta</taxon>
        <taxon>Tracheophyta</taxon>
        <taxon>Spermatophyta</taxon>
        <taxon>Magnoliopsida</taxon>
        <taxon>Liliopsida</taxon>
        <taxon>Poales</taxon>
        <taxon>Poaceae</taxon>
        <taxon>BOP clade</taxon>
        <taxon>Pooideae</taxon>
        <taxon>Triticodae</taxon>
        <taxon>Triticeae</taxon>
        <taxon>Triticinae</taxon>
        <taxon>Triticum</taxon>
    </lineage>
</organism>
<dbReference type="Pfam" id="PF24068">
    <property type="entry name" value="TPD1_C"/>
    <property type="match status" value="1"/>
</dbReference>
<gene>
    <name evidence="3" type="primary">LOC123161236</name>
</gene>
<dbReference type="Gramene" id="TraesCS1A03G0763700.1">
    <property type="protein sequence ID" value="TraesCS1A03G0763700.1.CDS"/>
    <property type="gene ID" value="TraesCS1A03G0763700"/>
</dbReference>
<protein>
    <submittedName>
        <fullName evidence="3">Uncharacterized protein</fullName>
    </submittedName>
</protein>
<dbReference type="PANTHER" id="PTHR33184:SF33">
    <property type="match status" value="1"/>
</dbReference>
<keyword evidence="4" id="KW-1185">Reference proteome</keyword>
<dbReference type="Gramene" id="TraesCLE_scaffold_095082_01G000400.1">
    <property type="protein sequence ID" value="TraesCLE_scaffold_095082_01G000400.1"/>
    <property type="gene ID" value="TraesCLE_scaffold_095082_01G000400"/>
</dbReference>
<dbReference type="GO" id="GO:0001709">
    <property type="term" value="P:cell fate determination"/>
    <property type="evidence" value="ECO:0000318"/>
    <property type="project" value="GO_Central"/>
</dbReference>
<dbReference type="PANTHER" id="PTHR33184">
    <property type="entry name" value="PROTEIN TAPETUM DETERMINANT 1-LIKE-RELATED"/>
    <property type="match status" value="1"/>
</dbReference>
<reference evidence="3" key="1">
    <citation type="submission" date="2018-08" db="EMBL/GenBank/DDBJ databases">
        <authorList>
            <person name="Rossello M."/>
        </authorList>
    </citation>
    <scope>NUCLEOTIDE SEQUENCE [LARGE SCALE GENOMIC DNA]</scope>
    <source>
        <strain evidence="3">cv. Chinese Spring</strain>
    </source>
</reference>
<dbReference type="Proteomes" id="UP000019116">
    <property type="component" value="Chromosome 1A"/>
</dbReference>
<evidence type="ECO:0000256" key="1">
    <source>
        <dbReference type="ARBA" id="ARBA00022729"/>
    </source>
</evidence>
<dbReference type="Gramene" id="TraesRN1A0100813500.1">
    <property type="protein sequence ID" value="TraesRN1A0100813500.1"/>
    <property type="gene ID" value="TraesRN1A0100813500"/>
</dbReference>
<sequence length="133" mass="14038">MEAKLVVILAACLLISFSNGDNAGDAQCTVKDLVVAQTTAPTQPGETYPKHVVTVKNTCVCMQLNVKMDCAGFDSSIDVVPAYTITPDGDNALCTLNGGRPVYGNGTVTFSYAWSTDISFRPVSSYMECSAAP</sequence>
<feature type="signal peptide" evidence="2">
    <location>
        <begin position="1"/>
        <end position="20"/>
    </location>
</feature>
<dbReference type="Gramene" id="TraesCS1A02G307500.1">
    <property type="protein sequence ID" value="TraesCS1A02G307500.1"/>
    <property type="gene ID" value="TraesCS1A02G307500"/>
</dbReference>
<dbReference type="Gramene" id="TraesPARA_EIv1.0_0030820.2">
    <property type="protein sequence ID" value="TraesPARA_EIv1.0_0030820.2.CDS"/>
    <property type="gene ID" value="TraesPARA_EIv1.0_0030820"/>
</dbReference>
<reference evidence="3" key="2">
    <citation type="submission" date="2018-10" db="UniProtKB">
        <authorList>
            <consortium name="EnsemblPlants"/>
        </authorList>
    </citation>
    <scope>IDENTIFICATION</scope>
</reference>
<evidence type="ECO:0000313" key="4">
    <source>
        <dbReference type="Proteomes" id="UP000019116"/>
    </source>
</evidence>